<sequence>MLLSKIHNCDALLAEKQGLVSIVWKEEFLFPLIGEADKAEMIKMADSICRK</sequence>
<accession>A0A1Q8QGM6</accession>
<keyword evidence="2" id="KW-1185">Reference proteome</keyword>
<dbReference type="STRING" id="1888891.DSOL_4975"/>
<dbReference type="EMBL" id="MLBF01000076">
    <property type="protein sequence ID" value="OLN26494.1"/>
    <property type="molecule type" value="Genomic_DNA"/>
</dbReference>
<evidence type="ECO:0000313" key="1">
    <source>
        <dbReference type="EMBL" id="OLN26494.1"/>
    </source>
</evidence>
<reference evidence="1 2" key="1">
    <citation type="submission" date="2016-09" db="EMBL/GenBank/DDBJ databases">
        <title>Complete genome of Desulfosporosinus sp. OL.</title>
        <authorList>
            <person name="Mardanov A."/>
            <person name="Beletsky A."/>
            <person name="Panova A."/>
            <person name="Karnachuk O."/>
            <person name="Ravin N."/>
        </authorList>
    </citation>
    <scope>NUCLEOTIDE SEQUENCE [LARGE SCALE GENOMIC DNA]</scope>
    <source>
        <strain evidence="1 2">OL</strain>
    </source>
</reference>
<organism evidence="1 2">
    <name type="scientific">Desulfosporosinus metallidurans</name>
    <dbReference type="NCBI Taxonomy" id="1888891"/>
    <lineage>
        <taxon>Bacteria</taxon>
        <taxon>Bacillati</taxon>
        <taxon>Bacillota</taxon>
        <taxon>Clostridia</taxon>
        <taxon>Eubacteriales</taxon>
        <taxon>Desulfitobacteriaceae</taxon>
        <taxon>Desulfosporosinus</taxon>
    </lineage>
</organism>
<dbReference type="AlphaFoldDB" id="A0A1Q8QGM6"/>
<keyword evidence="1" id="KW-0449">Lipoprotein</keyword>
<protein>
    <submittedName>
        <fullName evidence="1">Outer membrane lipoprotein-sorting protein</fullName>
    </submittedName>
</protein>
<dbReference type="Proteomes" id="UP000186102">
    <property type="component" value="Unassembled WGS sequence"/>
</dbReference>
<comment type="caution">
    <text evidence="1">The sequence shown here is derived from an EMBL/GenBank/DDBJ whole genome shotgun (WGS) entry which is preliminary data.</text>
</comment>
<evidence type="ECO:0000313" key="2">
    <source>
        <dbReference type="Proteomes" id="UP000186102"/>
    </source>
</evidence>
<name>A0A1Q8QGM6_9FIRM</name>
<proteinExistence type="predicted"/>
<gene>
    <name evidence="1" type="ORF">DSOL_4975</name>
</gene>